<reference evidence="2 3" key="1">
    <citation type="submission" date="2024-10" db="EMBL/GenBank/DDBJ databases">
        <authorList>
            <person name="Kim D."/>
        </authorList>
    </citation>
    <scope>NUCLEOTIDE SEQUENCE [LARGE SCALE GENOMIC DNA]</scope>
    <source>
        <strain evidence="2">BH-2024</strain>
    </source>
</reference>
<protein>
    <submittedName>
        <fullName evidence="2">Uncharacterized protein</fullName>
    </submittedName>
</protein>
<keyword evidence="3" id="KW-1185">Reference proteome</keyword>
<accession>A0ABD2ID70</accession>
<evidence type="ECO:0000313" key="2">
    <source>
        <dbReference type="EMBL" id="KAL3075416.1"/>
    </source>
</evidence>
<dbReference type="Proteomes" id="UP001620626">
    <property type="component" value="Unassembled WGS sequence"/>
</dbReference>
<organism evidence="2 3">
    <name type="scientific">Heterodera trifolii</name>
    <dbReference type="NCBI Taxonomy" id="157864"/>
    <lineage>
        <taxon>Eukaryota</taxon>
        <taxon>Metazoa</taxon>
        <taxon>Ecdysozoa</taxon>
        <taxon>Nematoda</taxon>
        <taxon>Chromadorea</taxon>
        <taxon>Rhabditida</taxon>
        <taxon>Tylenchina</taxon>
        <taxon>Tylenchomorpha</taxon>
        <taxon>Tylenchoidea</taxon>
        <taxon>Heteroderidae</taxon>
        <taxon>Heteroderinae</taxon>
        <taxon>Heterodera</taxon>
    </lineage>
</organism>
<evidence type="ECO:0000256" key="1">
    <source>
        <dbReference type="SAM" id="MobiDB-lite"/>
    </source>
</evidence>
<name>A0ABD2ID70_9BILA</name>
<sequence>MIEPRTSLIKFAAELFNIKTEFVQCIVLTRADKREKLIMELRKADFNGVKIWSKMDTKPKVNLNQNWWEFVLDMPFDTEFGGTNSVVELNKQINDDFRPNLSKFGPGLVVNRKFYPISGIMLEGVLDIYDKYREFWWNIEKENTQIQNSKSCQKDETKIINANEEKEKTIEFFMETDGDSVEFETESEFFQEKQEKNSAKRADGRLKLTVKANANQNRVLAIKGVVKFSAFITIFLLCQNLVCGMEEQKKMLNESILDESDDDVCVKSNEKAEKVSNAKRRKIVYECHECQPSTSAQSAIANQMSFGIENIKVQKGGKFNETGAEIGGLVQANPQFVSQLATVAGQLLGTALKEERNSATPKFARGRGRGHFFRGRPDHWRSPPQAENWRSFPPPKWQNSTDQSDRQAQDLARTAAEAMHELANHIRQQNPDLAAMFFAIEAALTEVCQNRWHK</sequence>
<feature type="compositionally biased region" description="Basic residues" evidence="1">
    <location>
        <begin position="364"/>
        <end position="374"/>
    </location>
</feature>
<evidence type="ECO:0000313" key="3">
    <source>
        <dbReference type="Proteomes" id="UP001620626"/>
    </source>
</evidence>
<comment type="caution">
    <text evidence="2">The sequence shown here is derived from an EMBL/GenBank/DDBJ whole genome shotgun (WGS) entry which is preliminary data.</text>
</comment>
<dbReference type="AlphaFoldDB" id="A0ABD2ID70"/>
<gene>
    <name evidence="2" type="ORF">niasHT_036099</name>
</gene>
<feature type="region of interest" description="Disordered" evidence="1">
    <location>
        <begin position="361"/>
        <end position="406"/>
    </location>
</feature>
<dbReference type="EMBL" id="JBICBT010001275">
    <property type="protein sequence ID" value="KAL3075416.1"/>
    <property type="molecule type" value="Genomic_DNA"/>
</dbReference>
<proteinExistence type="predicted"/>